<accession>A0A078ACK2</accession>
<dbReference type="Gene3D" id="1.10.10.10">
    <property type="entry name" value="Winged helix-like DNA-binding domain superfamily/Winged helix DNA-binding domain"/>
    <property type="match status" value="1"/>
</dbReference>
<dbReference type="Proteomes" id="UP000039865">
    <property type="component" value="Unassembled WGS sequence"/>
</dbReference>
<dbReference type="Gene3D" id="3.40.50.300">
    <property type="entry name" value="P-loop containing nucleotide triphosphate hydrolases"/>
    <property type="match status" value="3"/>
</dbReference>
<feature type="region of interest" description="Disordered" evidence="8">
    <location>
        <begin position="1"/>
        <end position="31"/>
    </location>
</feature>
<evidence type="ECO:0000256" key="2">
    <source>
        <dbReference type="ARBA" id="ARBA00022801"/>
    </source>
</evidence>
<dbReference type="SUPFAM" id="SSF52540">
    <property type="entry name" value="P-loop containing nucleoside triphosphate hydrolases"/>
    <property type="match status" value="1"/>
</dbReference>
<dbReference type="AlphaFoldDB" id="A0A078ACK2"/>
<gene>
    <name evidence="10" type="primary">Contig15697.g16721</name>
    <name evidence="10" type="ORF">STYLEM_7543</name>
</gene>
<organism evidence="10 11">
    <name type="scientific">Stylonychia lemnae</name>
    <name type="common">Ciliate</name>
    <dbReference type="NCBI Taxonomy" id="5949"/>
    <lineage>
        <taxon>Eukaryota</taxon>
        <taxon>Sar</taxon>
        <taxon>Alveolata</taxon>
        <taxon>Ciliophora</taxon>
        <taxon>Intramacronucleata</taxon>
        <taxon>Spirotrichea</taxon>
        <taxon>Stichotrichia</taxon>
        <taxon>Sporadotrichida</taxon>
        <taxon>Oxytrichidae</taxon>
        <taxon>Stylonychinae</taxon>
        <taxon>Stylonychia</taxon>
    </lineage>
</organism>
<dbReference type="EMBL" id="CCKQ01007206">
    <property type="protein sequence ID" value="CDW78563.1"/>
    <property type="molecule type" value="Genomic_DNA"/>
</dbReference>
<dbReference type="InterPro" id="IPR006630">
    <property type="entry name" value="La_HTH"/>
</dbReference>
<keyword evidence="1" id="KW-0547">Nucleotide-binding</keyword>
<dbReference type="CDD" id="cd18808">
    <property type="entry name" value="SF1_C_Upf1"/>
    <property type="match status" value="1"/>
</dbReference>
<protein>
    <submittedName>
        <fullName evidence="10">Phage head-tail family protein</fullName>
    </submittedName>
</protein>
<dbReference type="InterPro" id="IPR003593">
    <property type="entry name" value="AAA+_ATPase"/>
</dbReference>
<dbReference type="InterPro" id="IPR041679">
    <property type="entry name" value="DNA2/NAM7-like_C"/>
</dbReference>
<dbReference type="InterPro" id="IPR047187">
    <property type="entry name" value="SF1_C_Upf1"/>
</dbReference>
<evidence type="ECO:0000256" key="3">
    <source>
        <dbReference type="ARBA" id="ARBA00022806"/>
    </source>
</evidence>
<dbReference type="SUPFAM" id="SSF46785">
    <property type="entry name" value="Winged helix' DNA-binding domain"/>
    <property type="match status" value="1"/>
</dbReference>
<evidence type="ECO:0000313" key="10">
    <source>
        <dbReference type="EMBL" id="CDW78563.1"/>
    </source>
</evidence>
<dbReference type="FunFam" id="3.40.50.300:FF:000326">
    <property type="entry name" value="P-loop containing nucleoside triphosphate hydrolase"/>
    <property type="match status" value="1"/>
</dbReference>
<evidence type="ECO:0000313" key="11">
    <source>
        <dbReference type="Proteomes" id="UP000039865"/>
    </source>
</evidence>
<dbReference type="InterPro" id="IPR036390">
    <property type="entry name" value="WH_DNA-bd_sf"/>
</dbReference>
<feature type="domain" description="HTH La-type RNA-binding" evidence="9">
    <location>
        <begin position="425"/>
        <end position="522"/>
    </location>
</feature>
<evidence type="ECO:0000256" key="5">
    <source>
        <dbReference type="ARBA" id="ARBA00022884"/>
    </source>
</evidence>
<dbReference type="InterPro" id="IPR045055">
    <property type="entry name" value="DNA2/NAM7-like"/>
</dbReference>
<dbReference type="InterPro" id="IPR036388">
    <property type="entry name" value="WH-like_DNA-bd_sf"/>
</dbReference>
<reference evidence="10 11" key="1">
    <citation type="submission" date="2014-06" db="EMBL/GenBank/DDBJ databases">
        <authorList>
            <person name="Swart Estienne"/>
        </authorList>
    </citation>
    <scope>NUCLEOTIDE SEQUENCE [LARGE SCALE GENOMIC DNA]</scope>
    <source>
        <strain evidence="10 11">130c</strain>
    </source>
</reference>
<dbReference type="InterPro" id="IPR014001">
    <property type="entry name" value="Helicase_ATP-bd"/>
</dbReference>
<dbReference type="InterPro" id="IPR027417">
    <property type="entry name" value="P-loop_NTPase"/>
</dbReference>
<dbReference type="GO" id="GO:0005524">
    <property type="term" value="F:ATP binding"/>
    <property type="evidence" value="ECO:0007669"/>
    <property type="project" value="UniProtKB-KW"/>
</dbReference>
<dbReference type="SMART" id="SM00382">
    <property type="entry name" value="AAA"/>
    <property type="match status" value="1"/>
</dbReference>
<evidence type="ECO:0000256" key="4">
    <source>
        <dbReference type="ARBA" id="ARBA00022840"/>
    </source>
</evidence>
<dbReference type="GO" id="GO:0003678">
    <property type="term" value="F:DNA helicase activity"/>
    <property type="evidence" value="ECO:0007669"/>
    <property type="project" value="UniProtKB-EC"/>
</dbReference>
<dbReference type="PANTHER" id="PTHR10887">
    <property type="entry name" value="DNA2/NAM7 HELICASE FAMILY"/>
    <property type="match status" value="1"/>
</dbReference>
<dbReference type="OrthoDB" id="288175at2759"/>
<proteinExistence type="predicted"/>
<dbReference type="PROSITE" id="PS50961">
    <property type="entry name" value="HTH_LA"/>
    <property type="match status" value="1"/>
</dbReference>
<evidence type="ECO:0000256" key="1">
    <source>
        <dbReference type="ARBA" id="ARBA00022741"/>
    </source>
</evidence>
<dbReference type="GO" id="GO:0003723">
    <property type="term" value="F:RNA binding"/>
    <property type="evidence" value="ECO:0007669"/>
    <property type="project" value="UniProtKB-UniRule"/>
</dbReference>
<dbReference type="Pfam" id="PF13086">
    <property type="entry name" value="AAA_11"/>
    <property type="match status" value="1"/>
</dbReference>
<evidence type="ECO:0000256" key="7">
    <source>
        <dbReference type="PROSITE-ProRule" id="PRU00332"/>
    </source>
</evidence>
<sequence>MKKANQKRQKQKYVVKGSIPSSTTQTQPQDLIKPEETKHDITIIYLNGEKYSQIEDIQKYETIRQVRTRLNFKFEYYFIDLESYEIEKENEKNIGPAQIKTDDNKIHLMQRAIEMPLSFSTIEDYVNKIRDILTNEELIDQYKDKEVRVAKFIFDENEQRQITKRLLIILDKSDNIKPKSFIQVTLTPVDKDEQIYTGMASVFSISFKENQKIVVAVDLNIFTPHNEKQELPKSDQDYYHHTLKYQKIERLGKYTSAKNALNIFSLNQDKSEEILKAAIFSCDQMKSQNKQLPKEIIIPGIPDTFSSSQREAVKSALTGRLTLIQGPPGTGKTTVLQAVAAHMVSENYRNNIHTPILICAPSNAAADLIAERLRFVPSLNGNYIRLQSEHREDIFNTNMNNLREYDLLQKIMFMDILEAQDEVNKQFISVDRQQAKQTVEYYFSDANYYFKDGIGDVFLKSLEIQDGQNYIEIEKILQFYRMKQFRVSREEIVDFSRYAFNFEVDRSGFYIRKKIADKSAILKLLGFNSSSVRTFTPEELFNLKDLKLKIEQKTLGRAAAIITTCLNSFDKRLKGIKFRQVIIDEAAQCQEIETLIALRNANHAVLIGDQMQLGPRYSSLIDGPKSMFERMYLAKYPLEMLTTQYRMHPFLLTLPNQMFYNNKIENGYIQQYKNQFIDKEKPMLFIHIDSTESKFGTSYFNMEEAQAVKDITDFLVLRQNYDRRRFGFISGYNGQIQKLSSVLRGFNLQENSIGTVDSYQGRECDFVIFSAVRSNSHKKSNGIGFLSDKNRANVALTRAQHGLIIIGNKNFLSKDHKWKLYITFLEQNQVVVNGVQGAVDYILKMNSRIGAQSVIDSSAFNPDEDFM</sequence>
<dbReference type="GO" id="GO:0016787">
    <property type="term" value="F:hydrolase activity"/>
    <property type="evidence" value="ECO:0007669"/>
    <property type="project" value="UniProtKB-KW"/>
</dbReference>
<keyword evidence="2" id="KW-0378">Hydrolase</keyword>
<name>A0A078ACK2_STYLE</name>
<evidence type="ECO:0000256" key="8">
    <source>
        <dbReference type="SAM" id="MobiDB-lite"/>
    </source>
</evidence>
<keyword evidence="3" id="KW-0347">Helicase</keyword>
<dbReference type="FunCoup" id="A0A078ACK2">
    <property type="interactions" value="25"/>
</dbReference>
<dbReference type="GO" id="GO:0005694">
    <property type="term" value="C:chromosome"/>
    <property type="evidence" value="ECO:0007669"/>
    <property type="project" value="UniProtKB-ARBA"/>
</dbReference>
<dbReference type="SMART" id="SM00487">
    <property type="entry name" value="DEXDc"/>
    <property type="match status" value="1"/>
</dbReference>
<evidence type="ECO:0000256" key="6">
    <source>
        <dbReference type="ARBA" id="ARBA00048432"/>
    </source>
</evidence>
<dbReference type="InterPro" id="IPR041677">
    <property type="entry name" value="DNA2/NAM7_AAA_11"/>
</dbReference>
<keyword evidence="5 7" id="KW-0694">RNA-binding</keyword>
<dbReference type="InParanoid" id="A0A078ACK2"/>
<evidence type="ECO:0000259" key="9">
    <source>
        <dbReference type="PROSITE" id="PS50961"/>
    </source>
</evidence>
<dbReference type="Pfam" id="PF13087">
    <property type="entry name" value="AAA_12"/>
    <property type="match status" value="1"/>
</dbReference>
<comment type="catalytic activity">
    <reaction evidence="6">
        <text>ATP + H2O = ADP + phosphate + H(+)</text>
        <dbReference type="Rhea" id="RHEA:13065"/>
        <dbReference type="ChEBI" id="CHEBI:15377"/>
        <dbReference type="ChEBI" id="CHEBI:15378"/>
        <dbReference type="ChEBI" id="CHEBI:30616"/>
        <dbReference type="ChEBI" id="CHEBI:43474"/>
        <dbReference type="ChEBI" id="CHEBI:456216"/>
        <dbReference type="EC" id="3.6.4.12"/>
    </reaction>
    <physiologicalReaction direction="left-to-right" evidence="6">
        <dbReference type="Rhea" id="RHEA:13066"/>
    </physiologicalReaction>
</comment>
<dbReference type="SMART" id="SM00715">
    <property type="entry name" value="LA"/>
    <property type="match status" value="1"/>
</dbReference>
<feature type="compositionally biased region" description="Basic residues" evidence="8">
    <location>
        <begin position="1"/>
        <end position="13"/>
    </location>
</feature>
<keyword evidence="4" id="KW-0067">ATP-binding</keyword>
<keyword evidence="11" id="KW-1185">Reference proteome</keyword>
<feature type="compositionally biased region" description="Polar residues" evidence="8">
    <location>
        <begin position="19"/>
        <end position="29"/>
    </location>
</feature>
<dbReference type="PANTHER" id="PTHR10887:SF495">
    <property type="entry name" value="HELICASE SENATAXIN ISOFORM X1-RELATED"/>
    <property type="match status" value="1"/>
</dbReference>